<keyword evidence="2" id="KW-0479">Metal-binding</keyword>
<dbReference type="Proteomes" id="UP000028760">
    <property type="component" value="Unassembled WGS sequence"/>
</dbReference>
<evidence type="ECO:0000259" key="11">
    <source>
        <dbReference type="PROSITE" id="PS50102"/>
    </source>
</evidence>
<evidence type="ECO:0000259" key="12">
    <source>
        <dbReference type="PROSITE" id="PS50157"/>
    </source>
</evidence>
<evidence type="ECO:0000256" key="4">
    <source>
        <dbReference type="ARBA" id="ARBA00022771"/>
    </source>
</evidence>
<evidence type="ECO:0000259" key="13">
    <source>
        <dbReference type="PROSITE" id="PS50174"/>
    </source>
</evidence>
<dbReference type="PANTHER" id="PTHR13948:SF21">
    <property type="entry name" value="RNA-BINDING PROTEIN 5"/>
    <property type="match status" value="1"/>
</dbReference>
<dbReference type="CDD" id="cd16168">
    <property type="entry name" value="OCRE_RBM5"/>
    <property type="match status" value="1"/>
</dbReference>
<dbReference type="PROSITE" id="PS50199">
    <property type="entry name" value="ZF_RANBP2_2"/>
    <property type="match status" value="1"/>
</dbReference>
<dbReference type="InterPro" id="IPR041591">
    <property type="entry name" value="OCRE"/>
</dbReference>
<dbReference type="SUPFAM" id="SSF90209">
    <property type="entry name" value="Ran binding protein zinc finger-like"/>
    <property type="match status" value="1"/>
</dbReference>
<dbReference type="OMA" id="MYDDRSP"/>
<dbReference type="EMBL" id="AYCK01000413">
    <property type="status" value="NOT_ANNOTATED_CDS"/>
    <property type="molecule type" value="Genomic_DNA"/>
</dbReference>
<evidence type="ECO:0000256" key="10">
    <source>
        <dbReference type="SAM" id="MobiDB-lite"/>
    </source>
</evidence>
<dbReference type="Ensembl" id="ENSPFOT00000017003.2">
    <property type="protein sequence ID" value="ENSPFOP00000016981.2"/>
    <property type="gene ID" value="ENSPFOG00000016788.2"/>
</dbReference>
<dbReference type="Gene3D" id="4.10.1060.10">
    <property type="entry name" value="Zinc finger, RanBP2-type"/>
    <property type="match status" value="1"/>
</dbReference>
<dbReference type="InterPro" id="IPR012677">
    <property type="entry name" value="Nucleotide-bd_a/b_plait_sf"/>
</dbReference>
<dbReference type="CDD" id="cd12755">
    <property type="entry name" value="RRM2_RBM5"/>
    <property type="match status" value="1"/>
</dbReference>
<dbReference type="GeneTree" id="ENSGT00940000156617"/>
<keyword evidence="3" id="KW-0677">Repeat</keyword>
<dbReference type="FunFam" id="3.30.70.330:FF:000110">
    <property type="entry name" value="RNA-binding protein 10 isoform X1"/>
    <property type="match status" value="1"/>
</dbReference>
<comment type="subcellular location">
    <subcellularLocation>
        <location evidence="1">Nucleus</location>
    </subcellularLocation>
</comment>
<dbReference type="SMART" id="SM00443">
    <property type="entry name" value="G_patch"/>
    <property type="match status" value="1"/>
</dbReference>
<dbReference type="InterPro" id="IPR013087">
    <property type="entry name" value="Znf_C2H2_type"/>
</dbReference>
<feature type="domain" description="C2H2-type" evidence="12">
    <location>
        <begin position="729"/>
        <end position="759"/>
    </location>
</feature>
<dbReference type="GO" id="GO:0005634">
    <property type="term" value="C:nucleus"/>
    <property type="evidence" value="ECO:0007669"/>
    <property type="project" value="UniProtKB-SubCell"/>
</dbReference>
<dbReference type="PANTHER" id="PTHR13948">
    <property type="entry name" value="RNA-BINDING PROTEIN"/>
    <property type="match status" value="1"/>
</dbReference>
<dbReference type="Gene3D" id="3.30.70.330">
    <property type="match status" value="2"/>
</dbReference>
<sequence length="899" mass="99979">RTERSGRYGSEQSRDDPDWRDRRDQDRDHNSRRWSEERRDRYDGDRRGPRDSPEQRERKRRNSDRSEDGYHSDGDYQEQDYRREPGDDRKSKTIMLGGLSSHTTEEDIRFAIDQLEGPQPIDVRLMKKRTGISRGFAFVDFYHLQDATRWMETNQKLLVIQGKVVDMHYSHPRNKYEDWLCNTCGLYNFRRRLKCFRCGAAKAVFKAENIKFLALNFFKLILLTDGEAGNAAGLPELQPTGDFYGDSKSSCSSRSKSESLSSFTAIILRNIAPLTTVDTILTALAPYANLSANNIRLIKDKQTGQNRGFAFVQLSSPLEASQLLTILQGLQPPLKMDGKTIGVDYAKSARKDLLLPDGNRVSAFSVASTAIAAAQWSSAQPQQSSDGMSEYACLQESYAPLSQDYQTYYHQGTAASTCQGNGILGGKLPFFPTLDHIKVLAAPGVKLVPAAVVISQSPQVYQPHIIAPPAVQQLEAKPQPGLAAVESVALPALAVAAAQVNGASAVPAAGPAAESTSATEMMSRCSLPDTSTYQYDESSGYYYDPQTGLYYDPNSQYYYNTQTQQYLYWDSEKQTYVPASGNINAGQNDKTANGSAGGNKEPKEKKEKPKSKTAQQIAKDMERWAKSLNKQKENFKSSFQPISQEERKEAAAADAGFTLFEKKAGLDRLMQEVARCAEEEALPINSASSSKCGLVAAYSGDSDPEEGVGGGESDGGDLSLDKLTDWKKMACLLCRRQFPNKEGLVRHQQLSDLHKKNLEVLRRSKMSEAELEELERKETEQQKYRDRAAERREKYGIPEPPVPKKKKFNQPAPVVNYEQPTKDGLTSDNIGNKMLQAMGWKEGKGLGRNQQGITAPIEAQLRTKGAGLGTKGTNYTLSASDTYKDAVRKAMFARFTELE</sequence>
<evidence type="ECO:0000256" key="3">
    <source>
        <dbReference type="ARBA" id="ARBA00022737"/>
    </source>
</evidence>
<feature type="region of interest" description="Disordered" evidence="10">
    <location>
        <begin position="700"/>
        <end position="719"/>
    </location>
</feature>
<accession>A0A087YG28</accession>
<dbReference type="InterPro" id="IPR035979">
    <property type="entry name" value="RBD_domain_sf"/>
</dbReference>
<dbReference type="InterPro" id="IPR000467">
    <property type="entry name" value="G_patch_dom"/>
</dbReference>
<organism evidence="15 16">
    <name type="scientific">Poecilia formosa</name>
    <name type="common">Amazon molly</name>
    <name type="synonym">Limia formosa</name>
    <dbReference type="NCBI Taxonomy" id="48698"/>
    <lineage>
        <taxon>Eukaryota</taxon>
        <taxon>Metazoa</taxon>
        <taxon>Chordata</taxon>
        <taxon>Craniata</taxon>
        <taxon>Vertebrata</taxon>
        <taxon>Euteleostomi</taxon>
        <taxon>Actinopterygii</taxon>
        <taxon>Neopterygii</taxon>
        <taxon>Teleostei</taxon>
        <taxon>Neoteleostei</taxon>
        <taxon>Acanthomorphata</taxon>
        <taxon>Ovalentaria</taxon>
        <taxon>Atherinomorphae</taxon>
        <taxon>Cyprinodontiformes</taxon>
        <taxon>Poeciliidae</taxon>
        <taxon>Poeciliinae</taxon>
        <taxon>Poecilia</taxon>
    </lineage>
</organism>
<evidence type="ECO:0000256" key="6">
    <source>
        <dbReference type="ARBA" id="ARBA00022884"/>
    </source>
</evidence>
<protein>
    <submittedName>
        <fullName evidence="15">RNA binding motif protein 5</fullName>
    </submittedName>
</protein>
<keyword evidence="6 8" id="KW-0694">RNA-binding</keyword>
<evidence type="ECO:0000313" key="15">
    <source>
        <dbReference type="Ensembl" id="ENSPFOP00000016981.2"/>
    </source>
</evidence>
<dbReference type="InterPro" id="IPR034993">
    <property type="entry name" value="RBM5_RRM2"/>
</dbReference>
<dbReference type="PROSITE" id="PS50157">
    <property type="entry name" value="ZINC_FINGER_C2H2_2"/>
    <property type="match status" value="1"/>
</dbReference>
<evidence type="ECO:0000313" key="16">
    <source>
        <dbReference type="Proteomes" id="UP000028760"/>
    </source>
</evidence>
<feature type="domain" description="RanBP2-type" evidence="14">
    <location>
        <begin position="175"/>
        <end position="204"/>
    </location>
</feature>
<dbReference type="InterPro" id="IPR001876">
    <property type="entry name" value="Znf_RanBP2"/>
</dbReference>
<feature type="domain" description="RRM" evidence="11">
    <location>
        <begin position="92"/>
        <end position="172"/>
    </location>
</feature>
<dbReference type="GO" id="GO:0003723">
    <property type="term" value="F:RNA binding"/>
    <property type="evidence" value="ECO:0007669"/>
    <property type="project" value="UniProtKB-UniRule"/>
</dbReference>
<evidence type="ECO:0000256" key="7">
    <source>
        <dbReference type="ARBA" id="ARBA00023242"/>
    </source>
</evidence>
<proteinExistence type="predicted"/>
<dbReference type="InterPro" id="IPR036443">
    <property type="entry name" value="Znf_RanBP2_sf"/>
</dbReference>
<reference evidence="16" key="1">
    <citation type="submission" date="2013-10" db="EMBL/GenBank/DDBJ databases">
        <authorList>
            <person name="Schartl M."/>
            <person name="Warren W."/>
        </authorList>
    </citation>
    <scope>NUCLEOTIDE SEQUENCE [LARGE SCALE GENOMIC DNA]</scope>
    <source>
        <strain evidence="16">female</strain>
    </source>
</reference>
<dbReference type="PROSITE" id="PS50174">
    <property type="entry name" value="G_PATCH"/>
    <property type="match status" value="1"/>
</dbReference>
<dbReference type="STRING" id="48698.ENSPFOP00000016981"/>
<dbReference type="PROSITE" id="PS01358">
    <property type="entry name" value="ZF_RANBP2_1"/>
    <property type="match status" value="1"/>
</dbReference>
<feature type="region of interest" description="Disordered" evidence="10">
    <location>
        <begin position="1"/>
        <end position="96"/>
    </location>
</feature>
<dbReference type="GO" id="GO:0000398">
    <property type="term" value="P:mRNA splicing, via spliceosome"/>
    <property type="evidence" value="ECO:0007669"/>
    <property type="project" value="TreeGrafter"/>
</dbReference>
<evidence type="ECO:0000256" key="9">
    <source>
        <dbReference type="PROSITE-ProRule" id="PRU00322"/>
    </source>
</evidence>
<keyword evidence="5" id="KW-0862">Zinc</keyword>
<evidence type="ECO:0000256" key="2">
    <source>
        <dbReference type="ARBA" id="ARBA00022723"/>
    </source>
</evidence>
<feature type="compositionally biased region" description="Basic and acidic residues" evidence="10">
    <location>
        <begin position="1"/>
        <end position="91"/>
    </location>
</feature>
<feature type="compositionally biased region" description="Polar residues" evidence="10">
    <location>
        <begin position="581"/>
        <end position="594"/>
    </location>
</feature>
<dbReference type="Pfam" id="PF00641">
    <property type="entry name" value="Zn_ribbon_RanBP"/>
    <property type="match status" value="1"/>
</dbReference>
<reference evidence="15" key="2">
    <citation type="submission" date="2025-08" db="UniProtKB">
        <authorList>
            <consortium name="Ensembl"/>
        </authorList>
    </citation>
    <scope>IDENTIFICATION</scope>
</reference>
<feature type="region of interest" description="Disordered" evidence="10">
    <location>
        <begin position="579"/>
        <end position="615"/>
    </location>
</feature>
<dbReference type="SMART" id="SM00547">
    <property type="entry name" value="ZnF_RBZ"/>
    <property type="match status" value="1"/>
</dbReference>
<evidence type="ECO:0000256" key="8">
    <source>
        <dbReference type="PROSITE-ProRule" id="PRU00176"/>
    </source>
</evidence>
<dbReference type="SUPFAM" id="SSF54928">
    <property type="entry name" value="RNA-binding domain, RBD"/>
    <property type="match status" value="2"/>
</dbReference>
<dbReference type="PROSITE" id="PS50102">
    <property type="entry name" value="RRM"/>
    <property type="match status" value="2"/>
</dbReference>
<feature type="region of interest" description="Disordered" evidence="10">
    <location>
        <begin position="770"/>
        <end position="791"/>
    </location>
</feature>
<dbReference type="GO" id="GO:0008270">
    <property type="term" value="F:zinc ion binding"/>
    <property type="evidence" value="ECO:0007669"/>
    <property type="project" value="UniProtKB-KW"/>
</dbReference>
<dbReference type="InterPro" id="IPR000504">
    <property type="entry name" value="RRM_dom"/>
</dbReference>
<evidence type="ECO:0000259" key="14">
    <source>
        <dbReference type="PROSITE" id="PS50199"/>
    </source>
</evidence>
<dbReference type="Pfam" id="PF17780">
    <property type="entry name" value="OCRE"/>
    <property type="match status" value="1"/>
</dbReference>
<reference evidence="15" key="3">
    <citation type="submission" date="2025-09" db="UniProtKB">
        <authorList>
            <consortium name="Ensembl"/>
        </authorList>
    </citation>
    <scope>IDENTIFICATION</scope>
</reference>
<name>A0A087YG28_POEFO</name>
<evidence type="ECO:0000256" key="1">
    <source>
        <dbReference type="ARBA" id="ARBA00004123"/>
    </source>
</evidence>
<dbReference type="Pfam" id="PF01585">
    <property type="entry name" value="G-patch"/>
    <property type="match status" value="1"/>
</dbReference>
<dbReference type="eggNOG" id="KOG0154">
    <property type="taxonomic scope" value="Eukaryota"/>
</dbReference>
<evidence type="ECO:0000256" key="5">
    <source>
        <dbReference type="ARBA" id="ARBA00022833"/>
    </source>
</evidence>
<keyword evidence="7" id="KW-0539">Nucleus</keyword>
<keyword evidence="4 9" id="KW-0863">Zinc-finger</keyword>
<keyword evidence="16" id="KW-1185">Reference proteome</keyword>
<feature type="domain" description="G-patch" evidence="13">
    <location>
        <begin position="827"/>
        <end position="873"/>
    </location>
</feature>
<dbReference type="AlphaFoldDB" id="A0A087YG28"/>
<feature type="domain" description="RRM" evidence="11">
    <location>
        <begin position="264"/>
        <end position="348"/>
    </location>
</feature>
<dbReference type="Pfam" id="PF00076">
    <property type="entry name" value="RRM_1"/>
    <property type="match status" value="2"/>
</dbReference>
<dbReference type="SMART" id="SM00360">
    <property type="entry name" value="RRM"/>
    <property type="match status" value="2"/>
</dbReference>